<gene>
    <name evidence="1" type="ORF">PYU98_02255</name>
</gene>
<organism evidence="1 2">
    <name type="scientific">Aeromonas allosaccharophila</name>
    <dbReference type="NCBI Taxonomy" id="656"/>
    <lineage>
        <taxon>Bacteria</taxon>
        <taxon>Pseudomonadati</taxon>
        <taxon>Pseudomonadota</taxon>
        <taxon>Gammaproteobacteria</taxon>
        <taxon>Aeromonadales</taxon>
        <taxon>Aeromonadaceae</taxon>
        <taxon>Aeromonas</taxon>
    </lineage>
</organism>
<dbReference type="AlphaFoldDB" id="A0AAX3NYD5"/>
<name>A0AAX3NYD5_9GAMM</name>
<dbReference type="Proteomes" id="UP001213721">
    <property type="component" value="Chromosome"/>
</dbReference>
<evidence type="ECO:0000313" key="1">
    <source>
        <dbReference type="EMBL" id="WED77123.1"/>
    </source>
</evidence>
<dbReference type="RefSeq" id="WP_275057338.1">
    <property type="nucleotide sequence ID" value="NZ_CP118988.1"/>
</dbReference>
<proteinExistence type="predicted"/>
<accession>A0AAX3NYD5</accession>
<dbReference type="EMBL" id="CP118988">
    <property type="protein sequence ID" value="WED77123.1"/>
    <property type="molecule type" value="Genomic_DNA"/>
</dbReference>
<protein>
    <submittedName>
        <fullName evidence="1">Uncharacterized protein</fullName>
    </submittedName>
</protein>
<evidence type="ECO:0000313" key="2">
    <source>
        <dbReference type="Proteomes" id="UP001213721"/>
    </source>
</evidence>
<sequence>MNLDGHASDMFTLQVRPWQFAVFQTMSPRLTALSDNCIGIMVGDGARFGVACDPLSIPIHAITLLNASLIFQSFSHADLARIPEKCAFIMAPIWPISPPAHMYLFIPPQLQP</sequence>
<reference evidence="1" key="1">
    <citation type="submission" date="2023-02" db="EMBL/GenBank/DDBJ databases">
        <title>The sequence of Aeromonas allosaccharophila K520.</title>
        <authorList>
            <person name="Luo X."/>
        </authorList>
    </citation>
    <scope>NUCLEOTIDE SEQUENCE</scope>
    <source>
        <strain evidence="1">K520</strain>
    </source>
</reference>